<sequence length="75" mass="8278">MVAALARTITNRWASLLSILLILLGVSRRTIPRALRVKVLRSFWPCLARRSGILGVETALGIRGYTVTSPMEKDA</sequence>
<dbReference type="Proteomes" id="UP000077671">
    <property type="component" value="Unassembled WGS sequence"/>
</dbReference>
<organism evidence="1 2">
    <name type="scientific">Tilletia caries</name>
    <name type="common">wheat bunt fungus</name>
    <dbReference type="NCBI Taxonomy" id="13290"/>
    <lineage>
        <taxon>Eukaryota</taxon>
        <taxon>Fungi</taxon>
        <taxon>Dikarya</taxon>
        <taxon>Basidiomycota</taxon>
        <taxon>Ustilaginomycotina</taxon>
        <taxon>Exobasidiomycetes</taxon>
        <taxon>Tilletiales</taxon>
        <taxon>Tilletiaceae</taxon>
        <taxon>Tilletia</taxon>
    </lineage>
</organism>
<proteinExistence type="predicted"/>
<protein>
    <submittedName>
        <fullName evidence="1">Uncharacterized protein</fullName>
    </submittedName>
</protein>
<reference evidence="1" key="2">
    <citation type="journal article" date="2019" name="IMA Fungus">
        <title>Genome sequencing and comparison of five Tilletia species to identify candidate genes for the detection of regulated species infecting wheat.</title>
        <authorList>
            <person name="Nguyen H.D.T."/>
            <person name="Sultana T."/>
            <person name="Kesanakurti P."/>
            <person name="Hambleton S."/>
        </authorList>
    </citation>
    <scope>NUCLEOTIDE SEQUENCE</scope>
    <source>
        <strain evidence="1">DAOMC 238032</strain>
    </source>
</reference>
<dbReference type="AlphaFoldDB" id="A0A177V8X0"/>
<accession>A0A177V8X0</accession>
<gene>
    <name evidence="1" type="ORF">A4X03_0g8478</name>
</gene>
<comment type="caution">
    <text evidence="1">The sequence shown here is derived from an EMBL/GenBank/DDBJ whole genome shotgun (WGS) entry which is preliminary data.</text>
</comment>
<name>A0A177V8X0_9BASI</name>
<evidence type="ECO:0000313" key="2">
    <source>
        <dbReference type="Proteomes" id="UP000077671"/>
    </source>
</evidence>
<evidence type="ECO:0000313" key="1">
    <source>
        <dbReference type="EMBL" id="KAE8240583.1"/>
    </source>
</evidence>
<dbReference type="EMBL" id="LWDD02002589">
    <property type="protein sequence ID" value="KAE8240583.1"/>
    <property type="molecule type" value="Genomic_DNA"/>
</dbReference>
<reference evidence="1" key="1">
    <citation type="submission" date="2016-04" db="EMBL/GenBank/DDBJ databases">
        <authorList>
            <person name="Nguyen H.D."/>
            <person name="Kesanakurti P."/>
            <person name="Cullis J."/>
            <person name="Levesque C.A."/>
            <person name="Hambleton S."/>
        </authorList>
    </citation>
    <scope>NUCLEOTIDE SEQUENCE</scope>
    <source>
        <strain evidence="1">DAOMC 238032</strain>
    </source>
</reference>